<keyword evidence="1" id="KW-0732">Signal</keyword>
<keyword evidence="3" id="KW-1185">Reference proteome</keyword>
<proteinExistence type="predicted"/>
<reference evidence="2 3" key="1">
    <citation type="submission" date="2014-12" db="EMBL/GenBank/DDBJ databases">
        <title>Genome sequence of Flavobacterium beibuense RSKm HC5.</title>
        <authorList>
            <person name="Kim J.F."/>
            <person name="Song J.Y."/>
            <person name="Kwak M.-J."/>
            <person name="Lee S.-W."/>
        </authorList>
    </citation>
    <scope>NUCLEOTIDE SEQUENCE [LARGE SCALE GENOMIC DNA]</scope>
    <source>
        <strain evidence="2 3">RSKm HC5</strain>
    </source>
</reference>
<dbReference type="InterPro" id="IPR021314">
    <property type="entry name" value="DUF2911"/>
</dbReference>
<dbReference type="RefSeq" id="WP_129749876.1">
    <property type="nucleotide sequence ID" value="NZ_JUIW01000002.1"/>
</dbReference>
<feature type="chain" id="PRO_5019327654" evidence="1">
    <location>
        <begin position="20"/>
        <end position="284"/>
    </location>
</feature>
<dbReference type="EMBL" id="JUIW01000002">
    <property type="protein sequence ID" value="RYJ45074.1"/>
    <property type="molecule type" value="Genomic_DNA"/>
</dbReference>
<organism evidence="2 3">
    <name type="scientific">Flavobacterium beibuense</name>
    <dbReference type="NCBI Taxonomy" id="657326"/>
    <lineage>
        <taxon>Bacteria</taxon>
        <taxon>Pseudomonadati</taxon>
        <taxon>Bacteroidota</taxon>
        <taxon>Flavobacteriia</taxon>
        <taxon>Flavobacteriales</taxon>
        <taxon>Flavobacteriaceae</taxon>
        <taxon>Flavobacterium</taxon>
    </lineage>
</organism>
<protein>
    <submittedName>
        <fullName evidence="2">DUF2911 domain containing protein</fullName>
    </submittedName>
</protein>
<accession>A0A444WH85</accession>
<evidence type="ECO:0000256" key="1">
    <source>
        <dbReference type="SAM" id="SignalP"/>
    </source>
</evidence>
<comment type="caution">
    <text evidence="2">The sequence shown here is derived from an EMBL/GenBank/DDBJ whole genome shotgun (WGS) entry which is preliminary data.</text>
</comment>
<dbReference type="Pfam" id="PF11138">
    <property type="entry name" value="DUF2911"/>
    <property type="match status" value="1"/>
</dbReference>
<evidence type="ECO:0000313" key="3">
    <source>
        <dbReference type="Proteomes" id="UP000289775"/>
    </source>
</evidence>
<dbReference type="AlphaFoldDB" id="A0A444WH85"/>
<dbReference type="OrthoDB" id="187854at2"/>
<gene>
    <name evidence="2" type="ORF">NU09_0708</name>
</gene>
<name>A0A444WH85_9FLAO</name>
<sequence>MKKLLIAGAIVLGCLTGTAQVRTPMASPNAKIEQTVGLTDVKIDYSRPSARGRSVYGELVPFGKLWRTGANANTLISFSEDVVIAGKTLPKGEYALYTLPKADSWDIIFYKDTNNWGLPEKWDENKEALRATVKPEFLSKNVETFTLNIADIDNDYANLELSWERTKVTLKFEVPTKKVAIKSIEAAMAGPTASDYFAAAQYYYQSDADMNKALEWVNNAIAKTPQGQDVPYYILRQKSLIQAKMGDKKGAIETAKQSLAGAEKANNFDYVKMNKDSILEWSRK</sequence>
<evidence type="ECO:0000313" key="2">
    <source>
        <dbReference type="EMBL" id="RYJ45074.1"/>
    </source>
</evidence>
<dbReference type="Proteomes" id="UP000289775">
    <property type="component" value="Unassembled WGS sequence"/>
</dbReference>
<feature type="signal peptide" evidence="1">
    <location>
        <begin position="1"/>
        <end position="19"/>
    </location>
</feature>